<evidence type="ECO:0008006" key="3">
    <source>
        <dbReference type="Google" id="ProtNLM"/>
    </source>
</evidence>
<dbReference type="RefSeq" id="WP_189456603.1">
    <property type="nucleotide sequence ID" value="NZ_BMYD01000003.1"/>
</dbReference>
<keyword evidence="2" id="KW-1185">Reference proteome</keyword>
<accession>A0A918W999</accession>
<proteinExistence type="predicted"/>
<reference evidence="1" key="2">
    <citation type="submission" date="2020-09" db="EMBL/GenBank/DDBJ databases">
        <authorList>
            <person name="Sun Q."/>
            <person name="Kim S."/>
        </authorList>
    </citation>
    <scope>NUCLEOTIDE SEQUENCE</scope>
    <source>
        <strain evidence="1">KCTC 23077</strain>
    </source>
</reference>
<protein>
    <recommendedName>
        <fullName evidence="3">HicB-like antitoxin of toxin-antitoxin system domain-containing protein</fullName>
    </recommendedName>
</protein>
<organism evidence="1 2">
    <name type="scientific">Cognatilysobacter bugurensis</name>
    <dbReference type="NCBI Taxonomy" id="543356"/>
    <lineage>
        <taxon>Bacteria</taxon>
        <taxon>Pseudomonadati</taxon>
        <taxon>Pseudomonadota</taxon>
        <taxon>Gammaproteobacteria</taxon>
        <taxon>Lysobacterales</taxon>
        <taxon>Lysobacteraceae</taxon>
        <taxon>Cognatilysobacter</taxon>
    </lineage>
</organism>
<dbReference type="SUPFAM" id="SSF143100">
    <property type="entry name" value="TTHA1013/TTHA0281-like"/>
    <property type="match status" value="1"/>
</dbReference>
<dbReference type="Proteomes" id="UP000646426">
    <property type="component" value="Unassembled WGS sequence"/>
</dbReference>
<evidence type="ECO:0000313" key="1">
    <source>
        <dbReference type="EMBL" id="GHA84047.1"/>
    </source>
</evidence>
<comment type="caution">
    <text evidence="1">The sequence shown here is derived from an EMBL/GenBank/DDBJ whole genome shotgun (WGS) entry which is preliminary data.</text>
</comment>
<dbReference type="AlphaFoldDB" id="A0A918W999"/>
<dbReference type="InterPro" id="IPR035069">
    <property type="entry name" value="TTHA1013/TTHA0281-like"/>
</dbReference>
<name>A0A918W999_9GAMM</name>
<evidence type="ECO:0000313" key="2">
    <source>
        <dbReference type="Proteomes" id="UP000646426"/>
    </source>
</evidence>
<reference evidence="1" key="1">
    <citation type="journal article" date="2014" name="Int. J. Syst. Evol. Microbiol.">
        <title>Complete genome sequence of Corynebacterium casei LMG S-19264T (=DSM 44701T), isolated from a smear-ripened cheese.</title>
        <authorList>
            <consortium name="US DOE Joint Genome Institute (JGI-PGF)"/>
            <person name="Walter F."/>
            <person name="Albersmeier A."/>
            <person name="Kalinowski J."/>
            <person name="Ruckert C."/>
        </authorList>
    </citation>
    <scope>NUCLEOTIDE SEQUENCE</scope>
    <source>
        <strain evidence="1">KCTC 23077</strain>
    </source>
</reference>
<gene>
    <name evidence="1" type="ORF">GCM10007067_22790</name>
</gene>
<sequence>MHYYAFVTRDADKRYRAELPDFPDCLAQAHSLAALPPAIVATVRRHADAQRHWTLPFATPFGALPRMADALDGFWISVDLSSCMAISACVSITVEATETC</sequence>
<dbReference type="EMBL" id="BMYD01000003">
    <property type="protein sequence ID" value="GHA84047.1"/>
    <property type="molecule type" value="Genomic_DNA"/>
</dbReference>